<dbReference type="EMBL" id="JAHQIW010001244">
    <property type="protein sequence ID" value="KAJ1351848.1"/>
    <property type="molecule type" value="Genomic_DNA"/>
</dbReference>
<reference evidence="1" key="1">
    <citation type="submission" date="2021-06" db="EMBL/GenBank/DDBJ databases">
        <title>Parelaphostrongylus tenuis whole genome reference sequence.</title>
        <authorList>
            <person name="Garwood T.J."/>
            <person name="Larsen P.A."/>
            <person name="Fountain-Jones N.M."/>
            <person name="Garbe J.R."/>
            <person name="Macchietto M.G."/>
            <person name="Kania S.A."/>
            <person name="Gerhold R.W."/>
            <person name="Richards J.E."/>
            <person name="Wolf T.M."/>
        </authorList>
    </citation>
    <scope>NUCLEOTIDE SEQUENCE</scope>
    <source>
        <strain evidence="1">MNPRO001-30</strain>
        <tissue evidence="1">Meninges</tissue>
    </source>
</reference>
<dbReference type="AlphaFoldDB" id="A0AAD5M7C1"/>
<evidence type="ECO:0008006" key="3">
    <source>
        <dbReference type="Google" id="ProtNLM"/>
    </source>
</evidence>
<dbReference type="Proteomes" id="UP001196413">
    <property type="component" value="Unassembled WGS sequence"/>
</dbReference>
<gene>
    <name evidence="1" type="ORF">KIN20_008006</name>
</gene>
<proteinExistence type="predicted"/>
<name>A0AAD5M7C1_PARTN</name>
<comment type="caution">
    <text evidence="1">The sequence shown here is derived from an EMBL/GenBank/DDBJ whole genome shotgun (WGS) entry which is preliminary data.</text>
</comment>
<accession>A0AAD5M7C1</accession>
<evidence type="ECO:0000313" key="1">
    <source>
        <dbReference type="EMBL" id="KAJ1351848.1"/>
    </source>
</evidence>
<evidence type="ECO:0000313" key="2">
    <source>
        <dbReference type="Proteomes" id="UP001196413"/>
    </source>
</evidence>
<protein>
    <recommendedName>
        <fullName evidence="3">Reverse transcriptase domain-containing protein</fullName>
    </recommendedName>
</protein>
<sequence>MRNRQSCSTPRPQWVMKSLDWGEKGIRVDGKFLLHLRFANDIVIFSKKASEAETMLKELNEPKGRSDYVSTG</sequence>
<keyword evidence="2" id="KW-1185">Reference proteome</keyword>
<organism evidence="1 2">
    <name type="scientific">Parelaphostrongylus tenuis</name>
    <name type="common">Meningeal worm</name>
    <dbReference type="NCBI Taxonomy" id="148309"/>
    <lineage>
        <taxon>Eukaryota</taxon>
        <taxon>Metazoa</taxon>
        <taxon>Ecdysozoa</taxon>
        <taxon>Nematoda</taxon>
        <taxon>Chromadorea</taxon>
        <taxon>Rhabditida</taxon>
        <taxon>Rhabditina</taxon>
        <taxon>Rhabditomorpha</taxon>
        <taxon>Strongyloidea</taxon>
        <taxon>Metastrongylidae</taxon>
        <taxon>Parelaphostrongylus</taxon>
    </lineage>
</organism>